<dbReference type="Gene3D" id="3.40.50.620">
    <property type="entry name" value="HUPs"/>
    <property type="match status" value="2"/>
</dbReference>
<organism evidence="3 4">
    <name type="scientific">Pseudaeromonas paramecii</name>
    <dbReference type="NCBI Taxonomy" id="2138166"/>
    <lineage>
        <taxon>Bacteria</taxon>
        <taxon>Pseudomonadati</taxon>
        <taxon>Pseudomonadota</taxon>
        <taxon>Gammaproteobacteria</taxon>
        <taxon>Aeromonadales</taxon>
        <taxon>Aeromonadaceae</taxon>
        <taxon>Pseudaeromonas</taxon>
    </lineage>
</organism>
<keyword evidence="4" id="KW-1185">Reference proteome</keyword>
<dbReference type="CDD" id="cd00293">
    <property type="entry name" value="USP-like"/>
    <property type="match status" value="1"/>
</dbReference>
<reference evidence="4" key="1">
    <citation type="journal article" date="2019" name="Int. J. Syst. Evol. Microbiol.">
        <title>The Global Catalogue of Microorganisms (GCM) 10K type strain sequencing project: providing services to taxonomists for standard genome sequencing and annotation.</title>
        <authorList>
            <consortium name="The Broad Institute Genomics Platform"/>
            <consortium name="The Broad Institute Genome Sequencing Center for Infectious Disease"/>
            <person name="Wu L."/>
            <person name="Ma J."/>
        </authorList>
    </citation>
    <scope>NUCLEOTIDE SEQUENCE [LARGE SCALE GENOMIC DNA]</scope>
    <source>
        <strain evidence="4">JCM 32226</strain>
    </source>
</reference>
<accession>A0ABP8Q741</accession>
<feature type="domain" description="UspA" evidence="2">
    <location>
        <begin position="155"/>
        <end position="279"/>
    </location>
</feature>
<evidence type="ECO:0000313" key="3">
    <source>
        <dbReference type="EMBL" id="GAA4498651.1"/>
    </source>
</evidence>
<gene>
    <name evidence="3" type="ORF">GCM10023095_17460</name>
</gene>
<dbReference type="Pfam" id="PF00582">
    <property type="entry name" value="Usp"/>
    <property type="match status" value="2"/>
</dbReference>
<feature type="domain" description="UspA" evidence="2">
    <location>
        <begin position="3"/>
        <end position="134"/>
    </location>
</feature>
<comment type="similarity">
    <text evidence="1">Belongs to the universal stress protein A family.</text>
</comment>
<evidence type="ECO:0000259" key="2">
    <source>
        <dbReference type="Pfam" id="PF00582"/>
    </source>
</evidence>
<dbReference type="SUPFAM" id="SSF52402">
    <property type="entry name" value="Adenine nucleotide alpha hydrolases-like"/>
    <property type="match status" value="2"/>
</dbReference>
<proteinExistence type="inferred from homology"/>
<dbReference type="EMBL" id="BAABFC010000012">
    <property type="protein sequence ID" value="GAA4498651.1"/>
    <property type="molecule type" value="Genomic_DNA"/>
</dbReference>
<name>A0ABP8Q741_9GAMM</name>
<evidence type="ECO:0000256" key="1">
    <source>
        <dbReference type="ARBA" id="ARBA00008791"/>
    </source>
</evidence>
<dbReference type="Proteomes" id="UP001501321">
    <property type="component" value="Unassembled WGS sequence"/>
</dbReference>
<dbReference type="InterPro" id="IPR006016">
    <property type="entry name" value="UspA"/>
</dbReference>
<comment type="caution">
    <text evidence="3">The sequence shown here is derived from an EMBL/GenBank/DDBJ whole genome shotgun (WGS) entry which is preliminary data.</text>
</comment>
<protein>
    <recommendedName>
        <fullName evidence="2">UspA domain-containing protein</fullName>
    </recommendedName>
</protein>
<dbReference type="PANTHER" id="PTHR46268">
    <property type="entry name" value="STRESS RESPONSE PROTEIN NHAX"/>
    <property type="match status" value="1"/>
</dbReference>
<dbReference type="InterPro" id="IPR014729">
    <property type="entry name" value="Rossmann-like_a/b/a_fold"/>
</dbReference>
<sequence>MTYPRILLALSLERDPEPLLQRVVKLANRWSAVVDVVAILPLDETLDLVEQEAHLAALKAAEFEALQRHMASLSIRTGRCDLYCGQVAEELIRRCNQGDTSLLVLGQHGGDGQFWHPHLASKIAARIACDLLVLDPERAYWPRQPLWLLALPLDDSAAMLLEGAATLAREMGARLQLLHVVEPVAVAHSGLELEYAPEGWLAEYQERAERQLAAWHLAYGDVVLGWQVVTGSVAHELTRFAEDPDLALLILGRDARLLSFLVGSPMHGLLAHGRGDLLILSVPPYPSE</sequence>
<dbReference type="PANTHER" id="PTHR46268:SF6">
    <property type="entry name" value="UNIVERSAL STRESS PROTEIN UP12"/>
    <property type="match status" value="1"/>
</dbReference>
<dbReference type="RefSeq" id="WP_345012117.1">
    <property type="nucleotide sequence ID" value="NZ_BAABFC010000012.1"/>
</dbReference>
<evidence type="ECO:0000313" key="4">
    <source>
        <dbReference type="Proteomes" id="UP001501321"/>
    </source>
</evidence>